<dbReference type="PANTHER" id="PTHR30472">
    <property type="entry name" value="FERRIC ENTEROBACTIN TRANSPORT SYSTEM PERMEASE PROTEIN"/>
    <property type="match status" value="1"/>
</dbReference>
<comment type="subcellular location">
    <subcellularLocation>
        <location evidence="1">Cell membrane</location>
        <topology evidence="1">Multi-pass membrane protein</topology>
    </subcellularLocation>
</comment>
<dbReference type="GO" id="GO:0005886">
    <property type="term" value="C:plasma membrane"/>
    <property type="evidence" value="ECO:0007669"/>
    <property type="project" value="UniProtKB-SubCell"/>
</dbReference>
<dbReference type="PANTHER" id="PTHR30472:SF37">
    <property type="entry name" value="FE(3+) DICITRATE TRANSPORT SYSTEM PERMEASE PROTEIN FECD-RELATED"/>
    <property type="match status" value="1"/>
</dbReference>
<evidence type="ECO:0000256" key="3">
    <source>
        <dbReference type="ARBA" id="ARBA00022448"/>
    </source>
</evidence>
<dbReference type="InterPro" id="IPR037294">
    <property type="entry name" value="ABC_BtuC-like"/>
</dbReference>
<name>A0A455U6X6_9GAMM</name>
<keyword evidence="7 8" id="KW-0472">Membrane</keyword>
<dbReference type="InterPro" id="IPR000522">
    <property type="entry name" value="ABC_transptr_permease_BtuC"/>
</dbReference>
<organism evidence="9 10">
    <name type="scientific">Vreelandella sulfidaeris</name>
    <dbReference type="NCBI Taxonomy" id="115553"/>
    <lineage>
        <taxon>Bacteria</taxon>
        <taxon>Pseudomonadati</taxon>
        <taxon>Pseudomonadota</taxon>
        <taxon>Gammaproteobacteria</taxon>
        <taxon>Oceanospirillales</taxon>
        <taxon>Halomonadaceae</taxon>
        <taxon>Vreelandella</taxon>
    </lineage>
</organism>
<dbReference type="Gene3D" id="1.10.3470.10">
    <property type="entry name" value="ABC transporter involved in vitamin B12 uptake, BtuC"/>
    <property type="match status" value="1"/>
</dbReference>
<evidence type="ECO:0000256" key="5">
    <source>
        <dbReference type="ARBA" id="ARBA00022692"/>
    </source>
</evidence>
<evidence type="ECO:0000256" key="4">
    <source>
        <dbReference type="ARBA" id="ARBA00022475"/>
    </source>
</evidence>
<evidence type="ECO:0000256" key="1">
    <source>
        <dbReference type="ARBA" id="ARBA00004651"/>
    </source>
</evidence>
<evidence type="ECO:0000256" key="2">
    <source>
        <dbReference type="ARBA" id="ARBA00007935"/>
    </source>
</evidence>
<dbReference type="Proteomes" id="UP000320231">
    <property type="component" value="Chromosome"/>
</dbReference>
<keyword evidence="3" id="KW-0813">Transport</keyword>
<dbReference type="AlphaFoldDB" id="A0A455U6X6"/>
<dbReference type="GO" id="GO:0033214">
    <property type="term" value="P:siderophore-iron import into cell"/>
    <property type="evidence" value="ECO:0007669"/>
    <property type="project" value="TreeGrafter"/>
</dbReference>
<dbReference type="GO" id="GO:0022857">
    <property type="term" value="F:transmembrane transporter activity"/>
    <property type="evidence" value="ECO:0007669"/>
    <property type="project" value="InterPro"/>
</dbReference>
<dbReference type="KEGG" id="hsr:HSBAA_13140"/>
<evidence type="ECO:0000256" key="6">
    <source>
        <dbReference type="ARBA" id="ARBA00022989"/>
    </source>
</evidence>
<keyword evidence="5 8" id="KW-0812">Transmembrane</keyword>
<gene>
    <name evidence="9" type="ORF">HSBAA_13140</name>
</gene>
<proteinExistence type="inferred from homology"/>
<protein>
    <recommendedName>
        <fullName evidence="11">Iron ABC transporter permease</fullName>
    </recommendedName>
</protein>
<reference evidence="9 10" key="1">
    <citation type="journal article" date="2019" name="Microbiol. Resour. Announc.">
        <title>Complete Genome Sequence of Halomonas sulfidaeris Strain Esulfide1 Isolated from a Metal Sulfide Rock at a Depth of 2,200 Meters, Obtained Using Nanopore Sequencing.</title>
        <authorList>
            <person name="Saito M."/>
            <person name="Nishigata A."/>
            <person name="Galipon J."/>
            <person name="Arakawa K."/>
        </authorList>
    </citation>
    <scope>NUCLEOTIDE SEQUENCE [LARGE SCALE GENOMIC DNA]</scope>
    <source>
        <strain evidence="9 10">ATCC BAA-803</strain>
    </source>
</reference>
<keyword evidence="6 8" id="KW-1133">Transmembrane helix</keyword>
<sequence length="76" mass="7962">MALITLPFTRWLDILPLGAPTAKALGVTLNRARLVLLLLVALLTACATLVVGPLSFIGLLAPHMARLVGFSVQGSI</sequence>
<evidence type="ECO:0008006" key="11">
    <source>
        <dbReference type="Google" id="ProtNLM"/>
    </source>
</evidence>
<evidence type="ECO:0000256" key="7">
    <source>
        <dbReference type="ARBA" id="ARBA00023136"/>
    </source>
</evidence>
<dbReference type="SUPFAM" id="SSF81345">
    <property type="entry name" value="ABC transporter involved in vitamin B12 uptake, BtuC"/>
    <property type="match status" value="1"/>
</dbReference>
<feature type="transmembrane region" description="Helical" evidence="8">
    <location>
        <begin position="34"/>
        <end position="61"/>
    </location>
</feature>
<keyword evidence="4" id="KW-1003">Cell membrane</keyword>
<evidence type="ECO:0000313" key="10">
    <source>
        <dbReference type="Proteomes" id="UP000320231"/>
    </source>
</evidence>
<dbReference type="EMBL" id="AP019514">
    <property type="protein sequence ID" value="BBI60008.1"/>
    <property type="molecule type" value="Genomic_DNA"/>
</dbReference>
<accession>A0A455U6X6</accession>
<comment type="similarity">
    <text evidence="2">Belongs to the binding-protein-dependent transport system permease family. FecCD subfamily.</text>
</comment>
<dbReference type="Pfam" id="PF01032">
    <property type="entry name" value="FecCD"/>
    <property type="match status" value="1"/>
</dbReference>
<evidence type="ECO:0000313" key="9">
    <source>
        <dbReference type="EMBL" id="BBI60008.1"/>
    </source>
</evidence>
<evidence type="ECO:0000256" key="8">
    <source>
        <dbReference type="SAM" id="Phobius"/>
    </source>
</evidence>